<name>D7WA09_9CORY</name>
<organism evidence="2 3">
    <name type="scientific">Corynebacterium genitalium ATCC 33030</name>
    <dbReference type="NCBI Taxonomy" id="585529"/>
    <lineage>
        <taxon>Bacteria</taxon>
        <taxon>Bacillati</taxon>
        <taxon>Actinomycetota</taxon>
        <taxon>Actinomycetes</taxon>
        <taxon>Mycobacteriales</taxon>
        <taxon>Corynebacteriaceae</taxon>
        <taxon>Corynebacterium</taxon>
    </lineage>
</organism>
<evidence type="ECO:0008006" key="4">
    <source>
        <dbReference type="Google" id="ProtNLM"/>
    </source>
</evidence>
<dbReference type="Proteomes" id="UP000004208">
    <property type="component" value="Unassembled WGS sequence"/>
</dbReference>
<comment type="caution">
    <text evidence="2">The sequence shown here is derived from an EMBL/GenBank/DDBJ whole genome shotgun (WGS) entry which is preliminary data.</text>
</comment>
<reference evidence="2" key="1">
    <citation type="submission" date="2010-06" db="EMBL/GenBank/DDBJ databases">
        <authorList>
            <person name="Muzny D."/>
            <person name="Qin X."/>
            <person name="Buhay C."/>
            <person name="Dugan-Rocha S."/>
            <person name="Ding Y."/>
            <person name="Chen G."/>
            <person name="Hawes A."/>
            <person name="Holder M."/>
            <person name="Jhangiani S."/>
            <person name="Johnson A."/>
            <person name="Khan Z."/>
            <person name="Li Z."/>
            <person name="Liu W."/>
            <person name="Liu X."/>
            <person name="Perez L."/>
            <person name="Shen H."/>
            <person name="Wang Q."/>
            <person name="Watt J."/>
            <person name="Xi L."/>
            <person name="Xin Y."/>
            <person name="Zhou J."/>
            <person name="Deng J."/>
            <person name="Jiang H."/>
            <person name="Liu Y."/>
            <person name="Qu J."/>
            <person name="Song X.-Z."/>
            <person name="Zhang L."/>
            <person name="Villasana D."/>
            <person name="Johnson A."/>
            <person name="Liu J."/>
            <person name="Liyanage D."/>
            <person name="Lorensuhewa L."/>
            <person name="Robinson T."/>
            <person name="Song A."/>
            <person name="Song B.-B."/>
            <person name="Dinh H."/>
            <person name="Thornton R."/>
            <person name="Coyle M."/>
            <person name="Francisco L."/>
            <person name="Jackson L."/>
            <person name="Javaid M."/>
            <person name="Korchina V."/>
            <person name="Kovar C."/>
            <person name="Mata R."/>
            <person name="Mathew T."/>
            <person name="Ngo R."/>
            <person name="Nguyen L."/>
            <person name="Nguyen N."/>
            <person name="Okwuonu G."/>
            <person name="Ongeri F."/>
            <person name="Pham C."/>
            <person name="Simmons D."/>
            <person name="Wilczek-Boney K."/>
            <person name="Hale W."/>
            <person name="Jakkamsetti A."/>
            <person name="Pham P."/>
            <person name="Ruth R."/>
            <person name="San Lucas F."/>
            <person name="Warren J."/>
            <person name="Zhang J."/>
            <person name="Zhao Z."/>
            <person name="Zhou C."/>
            <person name="Zhu D."/>
            <person name="Lee S."/>
            <person name="Bess C."/>
            <person name="Blankenburg K."/>
            <person name="Forbes L."/>
            <person name="Fu Q."/>
            <person name="Gubbala S."/>
            <person name="Hirani K."/>
            <person name="Jayaseelan J.C."/>
            <person name="Lara F."/>
            <person name="Munidasa M."/>
            <person name="Palculict T."/>
            <person name="Patil S."/>
            <person name="Pu L.-L."/>
            <person name="Saada N."/>
            <person name="Tang L."/>
            <person name="Weissenberger G."/>
            <person name="Zhu Y."/>
            <person name="Hemphill L."/>
            <person name="Shang Y."/>
            <person name="Youmans B."/>
            <person name="Ayvaz T."/>
            <person name="Ross M."/>
            <person name="Santibanez J."/>
            <person name="Aqrawi P."/>
            <person name="Gross S."/>
            <person name="Joshi V."/>
            <person name="Fowler G."/>
            <person name="Nazareth L."/>
            <person name="Reid J."/>
            <person name="Worley K."/>
            <person name="Petrosino J."/>
            <person name="Highlander S."/>
            <person name="Gibbs R."/>
        </authorList>
    </citation>
    <scope>NUCLEOTIDE SEQUENCE [LARGE SCALE GENOMIC DNA]</scope>
    <source>
        <strain evidence="2">ATCC 33030</strain>
    </source>
</reference>
<dbReference type="RefSeq" id="WP_005288571.1">
    <property type="nucleotide sequence ID" value="NZ_CM000961.1"/>
</dbReference>
<evidence type="ECO:0000313" key="2">
    <source>
        <dbReference type="EMBL" id="EFK55626.1"/>
    </source>
</evidence>
<feature type="region of interest" description="Disordered" evidence="1">
    <location>
        <begin position="177"/>
        <end position="200"/>
    </location>
</feature>
<dbReference type="OrthoDB" id="4420872at2"/>
<feature type="compositionally biased region" description="Basic and acidic residues" evidence="1">
    <location>
        <begin position="184"/>
        <end position="200"/>
    </location>
</feature>
<dbReference type="AlphaFoldDB" id="D7WA09"/>
<gene>
    <name evidence="2" type="ORF">HMPREF0291_10884</name>
</gene>
<dbReference type="STRING" id="585529.HMPREF0291_10884"/>
<dbReference type="HOGENOM" id="CLU_089306_1_1_11"/>
<evidence type="ECO:0000313" key="3">
    <source>
        <dbReference type="Proteomes" id="UP000004208"/>
    </source>
</evidence>
<evidence type="ECO:0000256" key="1">
    <source>
        <dbReference type="SAM" id="MobiDB-lite"/>
    </source>
</evidence>
<proteinExistence type="predicted"/>
<dbReference type="EMBL" id="ACLJ02000001">
    <property type="protein sequence ID" value="EFK55626.1"/>
    <property type="molecule type" value="Genomic_DNA"/>
</dbReference>
<protein>
    <recommendedName>
        <fullName evidence="4">Lipoprotein LpqE</fullName>
    </recommendedName>
</protein>
<sequence length="200" mass="20843">MEDIDVKSLKSVARRGGAVSVAAVSALLLAACSAGQITQTSSQVAAVNGASAQTEDGSVTVQDVTVLLDENGEAALKFTASNQDYQMHEHKLQSIEVDGQSVQMDSTEPMGYNCNIVGDSADGLEQMPQSTDTTACVEYVETALDNKDFAYGGNIPVTFTFDSGTIDITATVAAPTLESGDSVRQPELEESGHGSAKEAQ</sequence>
<keyword evidence="3" id="KW-1185">Reference proteome</keyword>
<dbReference type="PROSITE" id="PS51257">
    <property type="entry name" value="PROKAR_LIPOPROTEIN"/>
    <property type="match status" value="1"/>
</dbReference>
<accession>D7WA09</accession>
<dbReference type="eggNOG" id="COG2847">
    <property type="taxonomic scope" value="Bacteria"/>
</dbReference>